<evidence type="ECO:0000256" key="3">
    <source>
        <dbReference type="ARBA" id="ARBA00022840"/>
    </source>
</evidence>
<keyword evidence="4" id="KW-0648">Protein biosynthesis</keyword>
<organism evidence="7 8">
    <name type="scientific">Candidatus Pinguicoccus supinus</name>
    <dbReference type="NCBI Taxonomy" id="2529394"/>
    <lineage>
        <taxon>Bacteria</taxon>
        <taxon>Pseudomonadati</taxon>
        <taxon>Verrucomicrobiota</taxon>
        <taxon>Candidatus Pinguicoccus</taxon>
    </lineage>
</organism>
<dbReference type="Proteomes" id="UP000594451">
    <property type="component" value="Chromosome"/>
</dbReference>
<dbReference type="Gene3D" id="3.40.50.620">
    <property type="entry name" value="HUPs"/>
    <property type="match status" value="1"/>
</dbReference>
<evidence type="ECO:0000313" key="7">
    <source>
        <dbReference type="EMBL" id="QPJ58468.1"/>
    </source>
</evidence>
<accession>A0A7T0BRM3</accession>
<name>A0A7T0BRM3_9BACT</name>
<evidence type="ECO:0000256" key="1">
    <source>
        <dbReference type="ARBA" id="ARBA00022598"/>
    </source>
</evidence>
<proteinExistence type="predicted"/>
<keyword evidence="2" id="KW-0547">Nucleotide-binding</keyword>
<dbReference type="GO" id="GO:0005524">
    <property type="term" value="F:ATP binding"/>
    <property type="evidence" value="ECO:0007669"/>
    <property type="project" value="UniProtKB-KW"/>
</dbReference>
<feature type="domain" description="Aminoacyl-tRNA synthetase class Ia" evidence="6">
    <location>
        <begin position="14"/>
        <end position="75"/>
    </location>
</feature>
<keyword evidence="3" id="KW-0067">ATP-binding</keyword>
<dbReference type="GO" id="GO:0004812">
    <property type="term" value="F:aminoacyl-tRNA ligase activity"/>
    <property type="evidence" value="ECO:0007669"/>
    <property type="project" value="UniProtKB-KW"/>
</dbReference>
<dbReference type="InterPro" id="IPR002300">
    <property type="entry name" value="aa-tRNA-synth_Ia"/>
</dbReference>
<dbReference type="Pfam" id="PF00133">
    <property type="entry name" value="tRNA-synt_1"/>
    <property type="match status" value="1"/>
</dbReference>
<evidence type="ECO:0000313" key="8">
    <source>
        <dbReference type="Proteomes" id="UP000594451"/>
    </source>
</evidence>
<keyword evidence="5" id="KW-0030">Aminoacyl-tRNA synthetase</keyword>
<dbReference type="InterPro" id="IPR014729">
    <property type="entry name" value="Rossmann-like_a/b/a_fold"/>
</dbReference>
<evidence type="ECO:0000256" key="4">
    <source>
        <dbReference type="ARBA" id="ARBA00022917"/>
    </source>
</evidence>
<dbReference type="SUPFAM" id="SSF52374">
    <property type="entry name" value="Nucleotidylyl transferase"/>
    <property type="match status" value="1"/>
</dbReference>
<keyword evidence="8" id="KW-1185">Reference proteome</keyword>
<dbReference type="GO" id="GO:0006418">
    <property type="term" value="P:tRNA aminoacylation for protein translation"/>
    <property type="evidence" value="ECO:0007669"/>
    <property type="project" value="InterPro"/>
</dbReference>
<evidence type="ECO:0000256" key="2">
    <source>
        <dbReference type="ARBA" id="ARBA00022741"/>
    </source>
</evidence>
<reference evidence="7 8" key="1">
    <citation type="journal article" date="2020" name="Sci. Rep.">
        <title>Morphology, ultrastructure, genomics, and phylogeny of Euplotes vanleeuwenhoeki sp. nov. and its ultra-reduced endosymbiont Candidatus Pinguicoccus supinus sp. nov.</title>
        <authorList>
            <person name="Serra V."/>
            <person name="Gammuto L."/>
            <person name="Nitla V."/>
            <person name="Castelli M."/>
            <person name="Lanzoni O."/>
            <person name="Sassera D."/>
            <person name="Bandi C."/>
            <person name="Sandeep B.V."/>
            <person name="Verni F."/>
            <person name="Modeo L."/>
            <person name="Petroni G."/>
        </authorList>
    </citation>
    <scope>NUCLEOTIDE SEQUENCE [LARGE SCALE GENOMIC DNA]</scope>
    <source>
        <strain evidence="7 8">KKR18_Esm</strain>
    </source>
</reference>
<gene>
    <name evidence="7" type="ORF">E5P55_00570</name>
</gene>
<dbReference type="EMBL" id="CP039370">
    <property type="protein sequence ID" value="QPJ58468.1"/>
    <property type="molecule type" value="Genomic_DNA"/>
</dbReference>
<dbReference type="AlphaFoldDB" id="A0A7T0BRM3"/>
<keyword evidence="1" id="KW-0436">Ligase</keyword>
<dbReference type="KEGG" id="psup:E5P55_00570"/>
<sequence length="113" mass="13174">MILASLKFLYKKKMYLKHIVPFKYIYFTGIVRDELGRKLSKSLGNSPKIIDFLRNHNLDCIRYSIVSNSNISKDFILKNNISESGINFSNKLFHVLKYCILVNLNTNKLLLKS</sequence>
<protein>
    <recommendedName>
        <fullName evidence="6">Aminoacyl-tRNA synthetase class Ia domain-containing protein</fullName>
    </recommendedName>
</protein>
<evidence type="ECO:0000259" key="6">
    <source>
        <dbReference type="Pfam" id="PF00133"/>
    </source>
</evidence>
<evidence type="ECO:0000256" key="5">
    <source>
        <dbReference type="ARBA" id="ARBA00023146"/>
    </source>
</evidence>